<proteinExistence type="predicted"/>
<name>A0A2V2NIX8_9EURY</name>
<dbReference type="PANTHER" id="PTHR39162">
    <property type="entry name" value="GLL3345 PROTEIN"/>
    <property type="match status" value="1"/>
</dbReference>
<dbReference type="InterPro" id="IPR014229">
    <property type="entry name" value="Spore_YtfJ"/>
</dbReference>
<dbReference type="EMBL" id="QGMZ01000001">
    <property type="protein sequence ID" value="PWR76308.1"/>
    <property type="molecule type" value="Genomic_DNA"/>
</dbReference>
<dbReference type="Proteomes" id="UP000245934">
    <property type="component" value="Unassembled WGS sequence"/>
</dbReference>
<reference evidence="1 2" key="1">
    <citation type="submission" date="2018-05" db="EMBL/GenBank/DDBJ databases">
        <title>Draft genome of Methanospirillum stamsii Pt1.</title>
        <authorList>
            <person name="Dueholm M.S."/>
            <person name="Nielsen P.H."/>
            <person name="Bakmann L.F."/>
            <person name="Otzen D.E."/>
        </authorList>
    </citation>
    <scope>NUCLEOTIDE SEQUENCE [LARGE SCALE GENOMIC DNA]</scope>
    <source>
        <strain evidence="1 2">Pt1</strain>
    </source>
</reference>
<organism evidence="1 2">
    <name type="scientific">Methanospirillum stamsii</name>
    <dbReference type="NCBI Taxonomy" id="1277351"/>
    <lineage>
        <taxon>Archaea</taxon>
        <taxon>Methanobacteriati</taxon>
        <taxon>Methanobacteriota</taxon>
        <taxon>Stenosarchaea group</taxon>
        <taxon>Methanomicrobia</taxon>
        <taxon>Methanomicrobiales</taxon>
        <taxon>Methanospirillaceae</taxon>
        <taxon>Methanospirillum</taxon>
    </lineage>
</organism>
<gene>
    <name evidence="1" type="ORF">DLD82_00415</name>
</gene>
<dbReference type="OrthoDB" id="117747at2157"/>
<dbReference type="RefSeq" id="WP_109939127.1">
    <property type="nucleotide sequence ID" value="NZ_CP176366.1"/>
</dbReference>
<dbReference type="GeneID" id="97610353"/>
<keyword evidence="2" id="KW-1185">Reference proteome</keyword>
<dbReference type="Pfam" id="PF09579">
    <property type="entry name" value="Spore_YtfJ"/>
    <property type="match status" value="1"/>
</dbReference>
<dbReference type="PANTHER" id="PTHR39162:SF1">
    <property type="entry name" value="SPORULATION PROTEIN YTFJ"/>
    <property type="match status" value="1"/>
</dbReference>
<evidence type="ECO:0000313" key="1">
    <source>
        <dbReference type="EMBL" id="PWR76308.1"/>
    </source>
</evidence>
<protein>
    <submittedName>
        <fullName evidence="1">Sporulation protein</fullName>
    </submittedName>
</protein>
<accession>A0A2V2NIX8</accession>
<sequence>MTTEEILHEAADELSKLMNANNILGEPVDLGNKVVIPVTRFGVGFGVGSGKGKDGDGSGAGVGGGLEPIALLVSHKEITGAEGVQVFSLRKENPVAQVITALSESLVPQVIGLIKDKDFAGNETSKEEKSE</sequence>
<dbReference type="AlphaFoldDB" id="A0A2V2NIX8"/>
<comment type="caution">
    <text evidence="1">The sequence shown here is derived from an EMBL/GenBank/DDBJ whole genome shotgun (WGS) entry which is preliminary data.</text>
</comment>
<evidence type="ECO:0000313" key="2">
    <source>
        <dbReference type="Proteomes" id="UP000245934"/>
    </source>
</evidence>